<dbReference type="Proteomes" id="UP000334990">
    <property type="component" value="Unassembled WGS sequence"/>
</dbReference>
<feature type="transmembrane region" description="Helical" evidence="1">
    <location>
        <begin position="33"/>
        <end position="55"/>
    </location>
</feature>
<dbReference type="AlphaFoldDB" id="A0A5M3VXA1"/>
<reference evidence="2 3" key="1">
    <citation type="submission" date="2019-10" db="EMBL/GenBank/DDBJ databases">
        <title>Whole genome shotgun sequence of Acrocarpospora corrugata NBRC 13972.</title>
        <authorList>
            <person name="Ichikawa N."/>
            <person name="Kimura A."/>
            <person name="Kitahashi Y."/>
            <person name="Komaki H."/>
            <person name="Oguchi A."/>
        </authorList>
    </citation>
    <scope>NUCLEOTIDE SEQUENCE [LARGE SCALE GENOMIC DNA]</scope>
    <source>
        <strain evidence="2 3">NBRC 13972</strain>
    </source>
</reference>
<feature type="transmembrane region" description="Helical" evidence="1">
    <location>
        <begin position="108"/>
        <end position="129"/>
    </location>
</feature>
<keyword evidence="1" id="KW-0472">Membrane</keyword>
<keyword evidence="1" id="KW-0812">Transmembrane</keyword>
<evidence type="ECO:0008006" key="4">
    <source>
        <dbReference type="Google" id="ProtNLM"/>
    </source>
</evidence>
<protein>
    <recommendedName>
        <fullName evidence="4">DUF2567 domain-containing protein</fullName>
    </recommendedName>
</protein>
<keyword evidence="3" id="KW-1185">Reference proteome</keyword>
<comment type="caution">
    <text evidence="2">The sequence shown here is derived from an EMBL/GenBank/DDBJ whole genome shotgun (WGS) entry which is preliminary data.</text>
</comment>
<accession>A0A5M3VXA1</accession>
<evidence type="ECO:0000313" key="2">
    <source>
        <dbReference type="EMBL" id="GER99037.1"/>
    </source>
</evidence>
<dbReference type="EMBL" id="BLAD01000038">
    <property type="protein sequence ID" value="GER99037.1"/>
    <property type="molecule type" value="Genomic_DNA"/>
</dbReference>
<organism evidence="2 3">
    <name type="scientific">Acrocarpospora corrugata</name>
    <dbReference type="NCBI Taxonomy" id="35763"/>
    <lineage>
        <taxon>Bacteria</taxon>
        <taxon>Bacillati</taxon>
        <taxon>Actinomycetota</taxon>
        <taxon>Actinomycetes</taxon>
        <taxon>Streptosporangiales</taxon>
        <taxon>Streptosporangiaceae</taxon>
        <taxon>Acrocarpospora</taxon>
    </lineage>
</organism>
<name>A0A5M3VXA1_9ACTN</name>
<gene>
    <name evidence="2" type="ORF">Acor_11010</name>
</gene>
<evidence type="ECO:0000313" key="3">
    <source>
        <dbReference type="Proteomes" id="UP000334990"/>
    </source>
</evidence>
<sequence length="186" mass="19271">MLTAGGRAGAAQLATRRIPGGLCTIGTVRQLKYFAGTVLVLAVLGVAAGFAWSALAPRTRYVRVEADWLVADPNTQTLIAADGWFALVCGAFGLVCGLVAYRFAGERAIASVAGLAAGGIVAGLVAYQIGSSMGGEIVQAATAGQLDSQDRLGLTAFGVLMFWPVLAAGAFWALEFAITYRERRAE</sequence>
<keyword evidence="1" id="KW-1133">Transmembrane helix</keyword>
<feature type="transmembrane region" description="Helical" evidence="1">
    <location>
        <begin position="152"/>
        <end position="174"/>
    </location>
</feature>
<proteinExistence type="predicted"/>
<evidence type="ECO:0000256" key="1">
    <source>
        <dbReference type="SAM" id="Phobius"/>
    </source>
</evidence>
<feature type="transmembrane region" description="Helical" evidence="1">
    <location>
        <begin position="83"/>
        <end position="101"/>
    </location>
</feature>